<accession>A0A9D7JZ86</accession>
<dbReference type="Pfam" id="PF00534">
    <property type="entry name" value="Glycos_transf_1"/>
    <property type="match status" value="1"/>
</dbReference>
<dbReference type="InterPro" id="IPR050194">
    <property type="entry name" value="Glycosyltransferase_grp1"/>
</dbReference>
<dbReference type="PANTHER" id="PTHR45947">
    <property type="entry name" value="SULFOQUINOVOSYL TRANSFERASE SQD2"/>
    <property type="match status" value="1"/>
</dbReference>
<dbReference type="AlphaFoldDB" id="A0A9D7JZ86"/>
<dbReference type="Gene3D" id="3.40.50.2000">
    <property type="entry name" value="Glycogen Phosphorylase B"/>
    <property type="match status" value="1"/>
</dbReference>
<comment type="caution">
    <text evidence="2">The sequence shown here is derived from an EMBL/GenBank/DDBJ whole genome shotgun (WGS) entry which is preliminary data.</text>
</comment>
<protein>
    <submittedName>
        <fullName evidence="2">Glycosyltransferase</fullName>
    </submittedName>
</protein>
<evidence type="ECO:0000313" key="2">
    <source>
        <dbReference type="EMBL" id="MBK8523520.1"/>
    </source>
</evidence>
<evidence type="ECO:0000313" key="3">
    <source>
        <dbReference type="Proteomes" id="UP000886689"/>
    </source>
</evidence>
<dbReference type="SUPFAM" id="SSF53756">
    <property type="entry name" value="UDP-Glycosyltransferase/glycogen phosphorylase"/>
    <property type="match status" value="1"/>
</dbReference>
<reference evidence="2" key="1">
    <citation type="submission" date="2020-10" db="EMBL/GenBank/DDBJ databases">
        <title>Connecting structure to function with the recovery of over 1000 high-quality activated sludge metagenome-assembled genomes encoding full-length rRNA genes using long-read sequencing.</title>
        <authorList>
            <person name="Singleton C.M."/>
            <person name="Petriglieri F."/>
            <person name="Kristensen J.M."/>
            <person name="Kirkegaard R.H."/>
            <person name="Michaelsen T.Y."/>
            <person name="Andersen M.H."/>
            <person name="Karst S.M."/>
            <person name="Dueholm M.S."/>
            <person name="Nielsen P.H."/>
            <person name="Albertsen M."/>
        </authorList>
    </citation>
    <scope>NUCLEOTIDE SEQUENCE</scope>
    <source>
        <strain evidence="2">Hirt_18-Q3-R61-65_BATAC.395</strain>
    </source>
</reference>
<gene>
    <name evidence="2" type="ORF">IPL58_04965</name>
</gene>
<dbReference type="GO" id="GO:0016757">
    <property type="term" value="F:glycosyltransferase activity"/>
    <property type="evidence" value="ECO:0007669"/>
    <property type="project" value="InterPro"/>
</dbReference>
<dbReference type="InterPro" id="IPR001296">
    <property type="entry name" value="Glyco_trans_1"/>
</dbReference>
<feature type="domain" description="Glycosyl transferase family 1" evidence="1">
    <location>
        <begin position="189"/>
        <end position="272"/>
    </location>
</feature>
<name>A0A9D7JZ86_9PROT</name>
<dbReference type="Proteomes" id="UP000886689">
    <property type="component" value="Unassembled WGS sequence"/>
</dbReference>
<dbReference type="PANTHER" id="PTHR45947:SF3">
    <property type="entry name" value="SULFOQUINOVOSYL TRANSFERASE SQD2"/>
    <property type="match status" value="1"/>
</dbReference>
<evidence type="ECO:0000259" key="1">
    <source>
        <dbReference type="Pfam" id="PF00534"/>
    </source>
</evidence>
<dbReference type="EMBL" id="JADJUC010000003">
    <property type="protein sequence ID" value="MBK8523520.1"/>
    <property type="molecule type" value="Genomic_DNA"/>
</dbReference>
<organism evidence="2 3">
    <name type="scientific">Candidatus Proximibacter danicus</name>
    <dbReference type="NCBI Taxonomy" id="2954365"/>
    <lineage>
        <taxon>Bacteria</taxon>
        <taxon>Pseudomonadati</taxon>
        <taxon>Pseudomonadota</taxon>
        <taxon>Betaproteobacteria</taxon>
        <taxon>Candidatus Proximibacter</taxon>
    </lineage>
</organism>
<sequence>MLRHTHAVRVWADQPTEGARKFGATPISPYNRQLPEGGTLILLGTHFEPGRWLDYAKPRRLIVLCVLSHPDQLFAALAALDRPTLPKVELAFISSRLRDTMGLPGRIALEPMDLERFAPRHVISSRFFTIGRHSRDAPEKHHPQDPSLYRMLGWKGIRTRLLGGSCLSHEFAGMPEIEALPAGSLAPEAFLNELDVFFYRTGPAWAEPSGRVVMEALACGLPVVAHESGGYTDWIEQGKNGFVFSTQEQAHDLVCRLARDPGLVKALGAAARVSAESLASGQKMDEYLTWLTAA</sequence>
<proteinExistence type="predicted"/>